<feature type="transmembrane region" description="Helical" evidence="1">
    <location>
        <begin position="37"/>
        <end position="55"/>
    </location>
</feature>
<organism evidence="2 3">
    <name type="scientific">Pseudobutyrivibrio xylanivorans</name>
    <dbReference type="NCBI Taxonomy" id="185007"/>
    <lineage>
        <taxon>Bacteria</taxon>
        <taxon>Bacillati</taxon>
        <taxon>Bacillota</taxon>
        <taxon>Clostridia</taxon>
        <taxon>Lachnospirales</taxon>
        <taxon>Lachnospiraceae</taxon>
        <taxon>Pseudobutyrivibrio</taxon>
    </lineage>
</organism>
<protein>
    <submittedName>
        <fullName evidence="2">Uncharacterized protein</fullName>
    </submittedName>
</protein>
<dbReference type="RefSeq" id="WP_090162882.1">
    <property type="nucleotide sequence ID" value="NZ_FMWK01000009.1"/>
</dbReference>
<feature type="transmembrane region" description="Helical" evidence="1">
    <location>
        <begin position="165"/>
        <end position="188"/>
    </location>
</feature>
<keyword evidence="1" id="KW-0812">Transmembrane</keyword>
<name>A0A1G5RZQ7_PSEXY</name>
<keyword evidence="1" id="KW-0472">Membrane</keyword>
<dbReference type="Proteomes" id="UP000199428">
    <property type="component" value="Unassembled WGS sequence"/>
</dbReference>
<sequence>MKEIVTRIKKLTEFYVIIVVIGVVLDVALTSNYWNEHIWIIIIESICVVLLLIIEKYINENELEVRNLLRVSCMETVIVLLAYYLIMVSQLSVTGKSEWYSVLFMIPIIIMSILGYILRKRAETKKLEQKKGENIAGIVSGILPGIYMLFRDEIRAMSMAEYAKVYIALCLVLISTTMYMFVNAYLTWKSDVRRGGEKK</sequence>
<evidence type="ECO:0000313" key="2">
    <source>
        <dbReference type="EMBL" id="SCZ79496.1"/>
    </source>
</evidence>
<dbReference type="AlphaFoldDB" id="A0A1G5RZQ7"/>
<keyword evidence="1" id="KW-1133">Transmembrane helix</keyword>
<gene>
    <name evidence="2" type="ORF">SAMN02910350_01801</name>
</gene>
<evidence type="ECO:0000256" key="1">
    <source>
        <dbReference type="SAM" id="Phobius"/>
    </source>
</evidence>
<reference evidence="2 3" key="1">
    <citation type="submission" date="2016-10" db="EMBL/GenBank/DDBJ databases">
        <authorList>
            <person name="de Groot N.N."/>
        </authorList>
    </citation>
    <scope>NUCLEOTIDE SEQUENCE [LARGE SCALE GENOMIC DNA]</scope>
    <source>
        <strain evidence="2 3">DSM 10317</strain>
    </source>
</reference>
<dbReference type="EMBL" id="FMWK01000009">
    <property type="protein sequence ID" value="SCZ79496.1"/>
    <property type="molecule type" value="Genomic_DNA"/>
</dbReference>
<feature type="transmembrane region" description="Helical" evidence="1">
    <location>
        <begin position="67"/>
        <end position="87"/>
    </location>
</feature>
<feature type="transmembrane region" description="Helical" evidence="1">
    <location>
        <begin position="131"/>
        <end position="150"/>
    </location>
</feature>
<evidence type="ECO:0000313" key="3">
    <source>
        <dbReference type="Proteomes" id="UP000199428"/>
    </source>
</evidence>
<proteinExistence type="predicted"/>
<accession>A0A1G5RZQ7</accession>
<feature type="transmembrane region" description="Helical" evidence="1">
    <location>
        <begin position="12"/>
        <end position="31"/>
    </location>
</feature>
<feature type="transmembrane region" description="Helical" evidence="1">
    <location>
        <begin position="99"/>
        <end position="119"/>
    </location>
</feature>